<keyword evidence="3 4" id="KW-0663">Pyridoxal phosphate</keyword>
<dbReference type="InterPro" id="IPR015424">
    <property type="entry name" value="PyrdxlP-dep_Trfase"/>
</dbReference>
<dbReference type="PIRSF" id="PIRSF000390">
    <property type="entry name" value="PLP_StrS"/>
    <property type="match status" value="1"/>
</dbReference>
<dbReference type="InterPro" id="IPR015422">
    <property type="entry name" value="PyrdxlP-dep_Trfase_small"/>
</dbReference>
<dbReference type="Proteomes" id="UP000298337">
    <property type="component" value="Unassembled WGS sequence"/>
</dbReference>
<evidence type="ECO:0000256" key="1">
    <source>
        <dbReference type="ARBA" id="ARBA00037999"/>
    </source>
</evidence>
<evidence type="ECO:0000313" key="5">
    <source>
        <dbReference type="EMBL" id="TGE07956.1"/>
    </source>
</evidence>
<evidence type="ECO:0000256" key="4">
    <source>
        <dbReference type="RuleBase" id="RU004508"/>
    </source>
</evidence>
<dbReference type="InterPro" id="IPR000653">
    <property type="entry name" value="DegT/StrS_aminotransferase"/>
</dbReference>
<keyword evidence="5" id="KW-0808">Transferase</keyword>
<dbReference type="OrthoDB" id="9810913at2"/>
<dbReference type="RefSeq" id="WP_135433524.1">
    <property type="nucleotide sequence ID" value="NZ_SRLA01000002.1"/>
</dbReference>
<organism evidence="5 6">
    <name type="scientific">Hymenobacter fodinae</name>
    <dbReference type="NCBI Taxonomy" id="2510796"/>
    <lineage>
        <taxon>Bacteria</taxon>
        <taxon>Pseudomonadati</taxon>
        <taxon>Bacteroidota</taxon>
        <taxon>Cytophagia</taxon>
        <taxon>Cytophagales</taxon>
        <taxon>Hymenobacteraceae</taxon>
        <taxon>Hymenobacter</taxon>
    </lineage>
</organism>
<dbReference type="SUPFAM" id="SSF53383">
    <property type="entry name" value="PLP-dependent transferases"/>
    <property type="match status" value="1"/>
</dbReference>
<dbReference type="CDD" id="cd00616">
    <property type="entry name" value="AHBA_syn"/>
    <property type="match status" value="1"/>
</dbReference>
<dbReference type="GO" id="GO:0019180">
    <property type="term" value="F:dTDP-4-amino-4,6-dideoxygalactose transaminase activity"/>
    <property type="evidence" value="ECO:0007669"/>
    <property type="project" value="UniProtKB-EC"/>
</dbReference>
<keyword evidence="5" id="KW-0032">Aminotransferase</keyword>
<reference evidence="5 6" key="1">
    <citation type="submission" date="2019-04" db="EMBL/GenBank/DDBJ databases">
        <authorList>
            <person name="Feng G."/>
            <person name="Zhang J."/>
            <person name="Zhu H."/>
        </authorList>
    </citation>
    <scope>NUCLEOTIDE SEQUENCE [LARGE SCALE GENOMIC DNA]</scope>
    <source>
        <strain evidence="5 6">92R-1</strain>
    </source>
</reference>
<dbReference type="Pfam" id="PF01041">
    <property type="entry name" value="DegT_DnrJ_EryC1"/>
    <property type="match status" value="1"/>
</dbReference>
<dbReference type="PANTHER" id="PTHR30244:SF34">
    <property type="entry name" value="DTDP-4-AMINO-4,6-DIDEOXYGALACTOSE TRANSAMINASE"/>
    <property type="match status" value="1"/>
</dbReference>
<feature type="active site" description="Proton acceptor" evidence="2">
    <location>
        <position position="190"/>
    </location>
</feature>
<protein>
    <submittedName>
        <fullName evidence="5">dTDP-4-amino-4,6-dideoxygalactose transaminase</fullName>
        <ecNumber evidence="5">2.6.1.59</ecNumber>
    </submittedName>
</protein>
<comment type="caution">
    <text evidence="5">The sequence shown here is derived from an EMBL/GenBank/DDBJ whole genome shotgun (WGS) entry which is preliminary data.</text>
</comment>
<proteinExistence type="inferred from homology"/>
<dbReference type="NCBIfam" id="NF008687">
    <property type="entry name" value="PRK11706.1"/>
    <property type="match status" value="1"/>
</dbReference>
<accession>A0A4Z0P974</accession>
<dbReference type="PANTHER" id="PTHR30244">
    <property type="entry name" value="TRANSAMINASE"/>
    <property type="match status" value="1"/>
</dbReference>
<dbReference type="InterPro" id="IPR015421">
    <property type="entry name" value="PyrdxlP-dep_Trfase_major"/>
</dbReference>
<dbReference type="EMBL" id="SRLA01000002">
    <property type="protein sequence ID" value="TGE07956.1"/>
    <property type="molecule type" value="Genomic_DNA"/>
</dbReference>
<sequence>MSLSLPHYSIPFNRPFLAGLELEYIRQAVAAGKLSGNGEFTRRCHQFFEHRYGVAKALLTASGTDALEMAALLLNLQPGDEVIMPSYTFTSTANAFVLRGAHVIFADSGPDHPNLDWQQVAPLLSARTKAIVLVHYGGQPLVGLYELLDLARKHSLWVIEDAAQAIEAQYEGQPLGTFGHLAAFSFHETKNISAGEGGMLVINDPSFMARAEILWEKGTNRAAFARGEAARYEWVDIGSSFLASELNAAYLWAQLQAIDIIQARRRQLWEYYAKALAPLAATGAFRLLPQLPAAQPNWHIFALLCRHETERDALLAYLRKHQILAVFHYLPLHLSPFYGPRHDGRALPHAERYAQTLVRLPLFHDLQPAEQNLIVRAIYAFYQTSFGLAFVE</sequence>
<dbReference type="AlphaFoldDB" id="A0A4Z0P974"/>
<feature type="modified residue" description="N6-(pyridoxal phosphate)lysine" evidence="3">
    <location>
        <position position="190"/>
    </location>
</feature>
<dbReference type="Gene3D" id="3.40.640.10">
    <property type="entry name" value="Type I PLP-dependent aspartate aminotransferase-like (Major domain)"/>
    <property type="match status" value="1"/>
</dbReference>
<dbReference type="EC" id="2.6.1.59" evidence="5"/>
<comment type="similarity">
    <text evidence="1 4">Belongs to the DegT/DnrJ/EryC1 family.</text>
</comment>
<dbReference type="NCBIfam" id="TIGR02379">
    <property type="entry name" value="ECA_wecE"/>
    <property type="match status" value="1"/>
</dbReference>
<dbReference type="GO" id="GO:0000271">
    <property type="term" value="P:polysaccharide biosynthetic process"/>
    <property type="evidence" value="ECO:0007669"/>
    <property type="project" value="TreeGrafter"/>
</dbReference>
<evidence type="ECO:0000256" key="3">
    <source>
        <dbReference type="PIRSR" id="PIRSR000390-2"/>
    </source>
</evidence>
<keyword evidence="6" id="KW-1185">Reference proteome</keyword>
<evidence type="ECO:0000313" key="6">
    <source>
        <dbReference type="Proteomes" id="UP000298337"/>
    </source>
</evidence>
<evidence type="ECO:0000256" key="2">
    <source>
        <dbReference type="PIRSR" id="PIRSR000390-1"/>
    </source>
</evidence>
<dbReference type="InterPro" id="IPR012749">
    <property type="entry name" value="WecE-like"/>
</dbReference>
<dbReference type="GO" id="GO:0030170">
    <property type="term" value="F:pyridoxal phosphate binding"/>
    <property type="evidence" value="ECO:0007669"/>
    <property type="project" value="TreeGrafter"/>
</dbReference>
<name>A0A4Z0P974_9BACT</name>
<dbReference type="Gene3D" id="3.90.1150.10">
    <property type="entry name" value="Aspartate Aminotransferase, domain 1"/>
    <property type="match status" value="1"/>
</dbReference>
<gene>
    <name evidence="5" type="primary">rffA</name>
    <name evidence="5" type="ORF">EU556_09420</name>
</gene>